<dbReference type="GO" id="GO:0050660">
    <property type="term" value="F:flavin adenine dinucleotide binding"/>
    <property type="evidence" value="ECO:0007669"/>
    <property type="project" value="InterPro"/>
</dbReference>
<dbReference type="PANTHER" id="PTHR11552:SF115">
    <property type="entry name" value="DEHYDROGENASE XPTC-RELATED"/>
    <property type="match status" value="1"/>
</dbReference>
<accession>A0A9P1M7B2</accession>
<comment type="caution">
    <text evidence="6">The sequence shown here is derived from an EMBL/GenBank/DDBJ whole genome shotgun (WGS) entry which is preliminary data.</text>
</comment>
<evidence type="ECO:0000256" key="3">
    <source>
        <dbReference type="SAM" id="MobiDB-lite"/>
    </source>
</evidence>
<dbReference type="InterPro" id="IPR007867">
    <property type="entry name" value="GMC_OxRtase_C"/>
</dbReference>
<reference evidence="6" key="1">
    <citation type="submission" date="2022-11" db="EMBL/GenBank/DDBJ databases">
        <authorList>
            <person name="Scott C."/>
            <person name="Bruce N."/>
        </authorList>
    </citation>
    <scope>NUCLEOTIDE SEQUENCE</scope>
</reference>
<dbReference type="InterPro" id="IPR012132">
    <property type="entry name" value="GMC_OxRdtase"/>
</dbReference>
<dbReference type="PROSITE" id="PS00624">
    <property type="entry name" value="GMC_OXRED_2"/>
    <property type="match status" value="1"/>
</dbReference>
<feature type="signal peptide" evidence="4">
    <location>
        <begin position="1"/>
        <end position="21"/>
    </location>
</feature>
<dbReference type="Gene3D" id="3.30.560.10">
    <property type="entry name" value="Glucose Oxidase, domain 3"/>
    <property type="match status" value="1"/>
</dbReference>
<feature type="binding site" evidence="2">
    <location>
        <position position="108"/>
    </location>
    <ligand>
        <name>FAD</name>
        <dbReference type="ChEBI" id="CHEBI:57692"/>
    </ligand>
</feature>
<evidence type="ECO:0000256" key="2">
    <source>
        <dbReference type="PIRSR" id="PIRSR000137-2"/>
    </source>
</evidence>
<comment type="cofactor">
    <cofactor evidence="2">
        <name>FAD</name>
        <dbReference type="ChEBI" id="CHEBI:57692"/>
    </cofactor>
</comment>
<evidence type="ECO:0000256" key="4">
    <source>
        <dbReference type="SAM" id="SignalP"/>
    </source>
</evidence>
<keyword evidence="2" id="KW-0285">Flavoprotein</keyword>
<dbReference type="GO" id="GO:0016614">
    <property type="term" value="F:oxidoreductase activity, acting on CH-OH group of donors"/>
    <property type="evidence" value="ECO:0007669"/>
    <property type="project" value="InterPro"/>
</dbReference>
<dbReference type="AlphaFoldDB" id="A0A9P1M7B2"/>
<evidence type="ECO:0000256" key="1">
    <source>
        <dbReference type="ARBA" id="ARBA00010790"/>
    </source>
</evidence>
<protein>
    <recommendedName>
        <fullName evidence="5">Glucose-methanol-choline oxidoreductase N-terminal domain-containing protein</fullName>
    </recommendedName>
</protein>
<gene>
    <name evidence="6" type="ORF">PPNO1_LOCUS2074</name>
</gene>
<dbReference type="Proteomes" id="UP000838763">
    <property type="component" value="Unassembled WGS sequence"/>
</dbReference>
<feature type="region of interest" description="Disordered" evidence="3">
    <location>
        <begin position="206"/>
        <end position="225"/>
    </location>
</feature>
<feature type="domain" description="Glucose-methanol-choline oxidoreductase N-terminal" evidence="5">
    <location>
        <begin position="297"/>
        <end position="311"/>
    </location>
</feature>
<dbReference type="InterPro" id="IPR000172">
    <property type="entry name" value="GMC_OxRdtase_N"/>
</dbReference>
<feature type="binding site" evidence="2">
    <location>
        <begin position="40"/>
        <end position="41"/>
    </location>
    <ligand>
        <name>FAD</name>
        <dbReference type="ChEBI" id="CHEBI:57692"/>
    </ligand>
</feature>
<evidence type="ECO:0000313" key="7">
    <source>
        <dbReference type="Proteomes" id="UP000838763"/>
    </source>
</evidence>
<dbReference type="PIRSF" id="PIRSF000137">
    <property type="entry name" value="Alcohol_oxidase"/>
    <property type="match status" value="1"/>
</dbReference>
<organism evidence="6 7">
    <name type="scientific">Parascedosporium putredinis</name>
    <dbReference type="NCBI Taxonomy" id="1442378"/>
    <lineage>
        <taxon>Eukaryota</taxon>
        <taxon>Fungi</taxon>
        <taxon>Dikarya</taxon>
        <taxon>Ascomycota</taxon>
        <taxon>Pezizomycotina</taxon>
        <taxon>Sordariomycetes</taxon>
        <taxon>Hypocreomycetidae</taxon>
        <taxon>Microascales</taxon>
        <taxon>Microascaceae</taxon>
        <taxon>Parascedosporium</taxon>
    </lineage>
</organism>
<evidence type="ECO:0000259" key="5">
    <source>
        <dbReference type="PROSITE" id="PS00624"/>
    </source>
</evidence>
<comment type="similarity">
    <text evidence="1">Belongs to the GMC oxidoreductase family.</text>
</comment>
<dbReference type="GO" id="GO:0044550">
    <property type="term" value="P:secondary metabolite biosynthetic process"/>
    <property type="evidence" value="ECO:0007669"/>
    <property type="project" value="TreeGrafter"/>
</dbReference>
<dbReference type="EMBL" id="CALLCH030000004">
    <property type="protein sequence ID" value="CAI4212307.1"/>
    <property type="molecule type" value="Genomic_DNA"/>
</dbReference>
<dbReference type="PANTHER" id="PTHR11552">
    <property type="entry name" value="GLUCOSE-METHANOL-CHOLINE GMC OXIDOREDUCTASE"/>
    <property type="match status" value="1"/>
</dbReference>
<keyword evidence="2" id="KW-0274">FAD</keyword>
<dbReference type="Pfam" id="PF05199">
    <property type="entry name" value="GMC_oxred_C"/>
    <property type="match status" value="1"/>
</dbReference>
<dbReference type="Gene3D" id="3.50.50.60">
    <property type="entry name" value="FAD/NAD(P)-binding domain"/>
    <property type="match status" value="1"/>
</dbReference>
<dbReference type="SUPFAM" id="SSF54373">
    <property type="entry name" value="FAD-linked reductases, C-terminal domain"/>
    <property type="match status" value="1"/>
</dbReference>
<feature type="chain" id="PRO_5040145979" description="Glucose-methanol-choline oxidoreductase N-terminal domain-containing protein" evidence="4">
    <location>
        <begin position="22"/>
        <end position="596"/>
    </location>
</feature>
<keyword evidence="7" id="KW-1185">Reference proteome</keyword>
<name>A0A9P1M7B2_9PEZI</name>
<dbReference type="InterPro" id="IPR036188">
    <property type="entry name" value="FAD/NAD-bd_sf"/>
</dbReference>
<dbReference type="SUPFAM" id="SSF51905">
    <property type="entry name" value="FAD/NAD(P)-binding domain"/>
    <property type="match status" value="1"/>
</dbReference>
<proteinExistence type="inferred from homology"/>
<keyword evidence="4" id="KW-0732">Signal</keyword>
<sequence>MVSSVFCAAGVVLSLIAHVGASSSHSHCEEYDYIVVGGGTSGLVVANRLTENRRTTVLVIERGGFANGPRAIIPYWANDLDTSLMIRPTSAPNPQLHNLTIQVAVPAVVGGATVINGMAYMRGSRTDYDAWEELGNPGWGWRGLLPYFRKSSTFAPPSPPAVQAWNMTWDPAAFGSGPVYSTIADFQWPDLQPFWSSWRSEPGIPQPADLNSGHGPGAYWGPSTIDRRDMTRTTARKAYYDPVFAQRPNLRLLTEHTATQIVFRNLRATGVKVRRNQEDDDDARTFCARKEVILAAGAIQTPHLLQVSGVGPKHVLQAAGIPVVKHVPGVGANFQDHATVFMIFNLANASFPNPGTMAANATARGGGGLGHGIAAVAVPRHILSRSHREPAHRSGSHAVPAKFPGLRVIAQGFQEAEVDPGTSPVLQQRIRLGSPVPGGGVSPGVMLKPLSRGTVTLDPADPHGLPVVQYNTFMNPVDAEIAVSVVKRARAFWSKPDIAVLGPSEISPGAQHQTDEEILAALKNGALIPSLAHPSGSCSMMPEDLGGCVGPDLKVHGLKGLSIIDASVIPMIPGAPLQATVYAIAEKAADIIKSRA</sequence>
<dbReference type="Pfam" id="PF00732">
    <property type="entry name" value="GMC_oxred_N"/>
    <property type="match status" value="1"/>
</dbReference>
<evidence type="ECO:0000313" key="6">
    <source>
        <dbReference type="EMBL" id="CAI4212307.1"/>
    </source>
</evidence>
<dbReference type="OrthoDB" id="269227at2759"/>